<dbReference type="AlphaFoldDB" id="A0A834U4T7"/>
<comment type="caution">
    <text evidence="1">The sequence shown here is derived from an EMBL/GenBank/DDBJ whole genome shotgun (WGS) entry which is preliminary data.</text>
</comment>
<keyword evidence="2" id="KW-1185">Reference proteome</keyword>
<accession>A0A834U4T7</accession>
<organism evidence="1 2">
    <name type="scientific">Vespula pensylvanica</name>
    <name type="common">Western yellow jacket</name>
    <name type="synonym">Wasp</name>
    <dbReference type="NCBI Taxonomy" id="30213"/>
    <lineage>
        <taxon>Eukaryota</taxon>
        <taxon>Metazoa</taxon>
        <taxon>Ecdysozoa</taxon>
        <taxon>Arthropoda</taxon>
        <taxon>Hexapoda</taxon>
        <taxon>Insecta</taxon>
        <taxon>Pterygota</taxon>
        <taxon>Neoptera</taxon>
        <taxon>Endopterygota</taxon>
        <taxon>Hymenoptera</taxon>
        <taxon>Apocrita</taxon>
        <taxon>Aculeata</taxon>
        <taxon>Vespoidea</taxon>
        <taxon>Vespidae</taxon>
        <taxon>Vespinae</taxon>
        <taxon>Vespula</taxon>
    </lineage>
</organism>
<protein>
    <submittedName>
        <fullName evidence="1">Uncharacterized protein</fullName>
    </submittedName>
</protein>
<proteinExistence type="predicted"/>
<sequence length="112" mass="12235">MNVGQHAGFPQDWSWQPAVVGFAFCFNIEQILTNSSNTSSTAFPRLNDKSIETLNDSITCLATLIEIHTVLVVGLVYSSAVSETSTKDDNAHCHASEEKLKFSKATSVQLSR</sequence>
<dbReference type="EMBL" id="JACSDY010000010">
    <property type="protein sequence ID" value="KAF7416583.1"/>
    <property type="molecule type" value="Genomic_DNA"/>
</dbReference>
<name>A0A834U4T7_VESPE</name>
<dbReference type="Proteomes" id="UP000600918">
    <property type="component" value="Unassembled WGS sequence"/>
</dbReference>
<gene>
    <name evidence="1" type="ORF">H0235_011114</name>
</gene>
<reference evidence="1" key="1">
    <citation type="journal article" date="2020" name="G3 (Bethesda)">
        <title>High-Quality Assemblies for Three Invasive Social Wasps from the &lt;i&gt;Vespula&lt;/i&gt; Genus.</title>
        <authorList>
            <person name="Harrop T.W.R."/>
            <person name="Guhlin J."/>
            <person name="McLaughlin G.M."/>
            <person name="Permina E."/>
            <person name="Stockwell P."/>
            <person name="Gilligan J."/>
            <person name="Le Lec M.F."/>
            <person name="Gruber M.A.M."/>
            <person name="Quinn O."/>
            <person name="Lovegrove M."/>
            <person name="Duncan E.J."/>
            <person name="Remnant E.J."/>
            <person name="Van Eeckhoven J."/>
            <person name="Graham B."/>
            <person name="Knapp R.A."/>
            <person name="Langford K.W."/>
            <person name="Kronenberg Z."/>
            <person name="Press M.O."/>
            <person name="Eacker S.M."/>
            <person name="Wilson-Rankin E.E."/>
            <person name="Purcell J."/>
            <person name="Lester P.J."/>
            <person name="Dearden P.K."/>
        </authorList>
    </citation>
    <scope>NUCLEOTIDE SEQUENCE</scope>
    <source>
        <strain evidence="1">Volc-1</strain>
    </source>
</reference>
<evidence type="ECO:0000313" key="1">
    <source>
        <dbReference type="EMBL" id="KAF7416583.1"/>
    </source>
</evidence>
<evidence type="ECO:0000313" key="2">
    <source>
        <dbReference type="Proteomes" id="UP000600918"/>
    </source>
</evidence>